<dbReference type="AlphaFoldDB" id="A0A6P2GWY8"/>
<dbReference type="NCBIfam" id="TIGR02937">
    <property type="entry name" value="sigma70-ECF"/>
    <property type="match status" value="1"/>
</dbReference>
<dbReference type="Proteomes" id="UP000494218">
    <property type="component" value="Unassembled WGS sequence"/>
</dbReference>
<evidence type="ECO:0000256" key="1">
    <source>
        <dbReference type="ARBA" id="ARBA00010641"/>
    </source>
</evidence>
<name>A0A6P2GWY8_BURL3</name>
<dbReference type="PANTHER" id="PTHR43133">
    <property type="entry name" value="RNA POLYMERASE ECF-TYPE SIGMA FACTO"/>
    <property type="match status" value="1"/>
</dbReference>
<sequence>MTFLSVSLCAALSESENRFGGRVSRASVDSFVINHNNENYYHFGRDARSSRSNVTRSPRDSSHSPLIAAFIKHYEELVNHVRHRFGDRAFACDVVQDVGVQLLQRPPGEPVHTPLAFLRHLSIHRAIDRWRGDELHASRMEPTGGDVPDLRSDDIDGEHALSYRQTVQELERAIDALPARCREVFILHKLHDLSQEEVAAQLHISRNMVAKHMARAMTDLTPILQNTLHTKTANADAA</sequence>
<organism evidence="6 7">
    <name type="scientific">Burkholderia lata (strain ATCC 17760 / DSM 23089 / LMG 22485 / NCIMB 9086 / R18194 / 383)</name>
    <dbReference type="NCBI Taxonomy" id="482957"/>
    <lineage>
        <taxon>Bacteria</taxon>
        <taxon>Pseudomonadati</taxon>
        <taxon>Pseudomonadota</taxon>
        <taxon>Betaproteobacteria</taxon>
        <taxon>Burkholderiales</taxon>
        <taxon>Burkholderiaceae</taxon>
        <taxon>Burkholderia</taxon>
        <taxon>Burkholderia cepacia complex</taxon>
    </lineage>
</organism>
<keyword evidence="4" id="KW-0804">Transcription</keyword>
<dbReference type="GO" id="GO:0003677">
    <property type="term" value="F:DNA binding"/>
    <property type="evidence" value="ECO:0007669"/>
    <property type="project" value="InterPro"/>
</dbReference>
<dbReference type="SUPFAM" id="SSF88946">
    <property type="entry name" value="Sigma2 domain of RNA polymerase sigma factors"/>
    <property type="match status" value="1"/>
</dbReference>
<evidence type="ECO:0000256" key="2">
    <source>
        <dbReference type="ARBA" id="ARBA00023015"/>
    </source>
</evidence>
<dbReference type="InterPro" id="IPR014284">
    <property type="entry name" value="RNA_pol_sigma-70_dom"/>
</dbReference>
<evidence type="ECO:0000259" key="5">
    <source>
        <dbReference type="Pfam" id="PF08281"/>
    </source>
</evidence>
<dbReference type="InterPro" id="IPR013249">
    <property type="entry name" value="RNA_pol_sigma70_r4_t2"/>
</dbReference>
<evidence type="ECO:0000256" key="4">
    <source>
        <dbReference type="ARBA" id="ARBA00023163"/>
    </source>
</evidence>
<keyword evidence="2" id="KW-0805">Transcription regulation</keyword>
<dbReference type="Pfam" id="PF08281">
    <property type="entry name" value="Sigma70_r4_2"/>
    <property type="match status" value="1"/>
</dbReference>
<evidence type="ECO:0000313" key="7">
    <source>
        <dbReference type="Proteomes" id="UP000494218"/>
    </source>
</evidence>
<dbReference type="InterPro" id="IPR013325">
    <property type="entry name" value="RNA_pol_sigma_r2"/>
</dbReference>
<dbReference type="CDD" id="cd06171">
    <property type="entry name" value="Sigma70_r4"/>
    <property type="match status" value="1"/>
</dbReference>
<dbReference type="GO" id="GO:0016987">
    <property type="term" value="F:sigma factor activity"/>
    <property type="evidence" value="ECO:0007669"/>
    <property type="project" value="UniProtKB-KW"/>
</dbReference>
<accession>A0A6P2GWY8</accession>
<dbReference type="GO" id="GO:0000428">
    <property type="term" value="C:DNA-directed RNA polymerase complex"/>
    <property type="evidence" value="ECO:0007669"/>
    <property type="project" value="UniProtKB-KW"/>
</dbReference>
<keyword evidence="6" id="KW-0240">DNA-directed RNA polymerase</keyword>
<keyword evidence="3" id="KW-0731">Sigma factor</keyword>
<dbReference type="PANTHER" id="PTHR43133:SF63">
    <property type="entry name" value="RNA POLYMERASE SIGMA FACTOR FECI-RELATED"/>
    <property type="match status" value="1"/>
</dbReference>
<dbReference type="EMBL" id="CABVPW010000001">
    <property type="protein sequence ID" value="VWB09049.1"/>
    <property type="molecule type" value="Genomic_DNA"/>
</dbReference>
<protein>
    <submittedName>
        <fullName evidence="6">DNA-directed RNA polymerase sigma-70 factor</fullName>
    </submittedName>
</protein>
<gene>
    <name evidence="6" type="ORF">BLA23254_00250</name>
</gene>
<dbReference type="InterPro" id="IPR013324">
    <property type="entry name" value="RNA_pol_sigma_r3/r4-like"/>
</dbReference>
<dbReference type="InterPro" id="IPR039425">
    <property type="entry name" value="RNA_pol_sigma-70-like"/>
</dbReference>
<dbReference type="RefSeq" id="WP_175029713.1">
    <property type="nucleotide sequence ID" value="NZ_CABVPW010000001.1"/>
</dbReference>
<comment type="similarity">
    <text evidence="1">Belongs to the sigma-70 factor family. ECF subfamily.</text>
</comment>
<dbReference type="SUPFAM" id="SSF88659">
    <property type="entry name" value="Sigma3 and sigma4 domains of RNA polymerase sigma factors"/>
    <property type="match status" value="1"/>
</dbReference>
<evidence type="ECO:0000313" key="6">
    <source>
        <dbReference type="EMBL" id="VWB09049.1"/>
    </source>
</evidence>
<feature type="domain" description="RNA polymerase sigma factor 70 region 4 type 2" evidence="5">
    <location>
        <begin position="168"/>
        <end position="220"/>
    </location>
</feature>
<evidence type="ECO:0000256" key="3">
    <source>
        <dbReference type="ARBA" id="ARBA00023082"/>
    </source>
</evidence>
<dbReference type="Gene3D" id="1.10.10.10">
    <property type="entry name" value="Winged helix-like DNA-binding domain superfamily/Winged helix DNA-binding domain"/>
    <property type="match status" value="1"/>
</dbReference>
<proteinExistence type="inferred from homology"/>
<reference evidence="6 7" key="1">
    <citation type="submission" date="2019-09" db="EMBL/GenBank/DDBJ databases">
        <authorList>
            <person name="Depoorter E."/>
        </authorList>
    </citation>
    <scope>NUCLEOTIDE SEQUENCE [LARGE SCALE GENOMIC DNA]</scope>
    <source>
        <strain evidence="6">LMG 23254</strain>
    </source>
</reference>
<dbReference type="GO" id="GO:0006352">
    <property type="term" value="P:DNA-templated transcription initiation"/>
    <property type="evidence" value="ECO:0007669"/>
    <property type="project" value="InterPro"/>
</dbReference>
<dbReference type="InterPro" id="IPR036388">
    <property type="entry name" value="WH-like_DNA-bd_sf"/>
</dbReference>